<dbReference type="Pfam" id="PF02899">
    <property type="entry name" value="Phage_int_SAM_1"/>
    <property type="match status" value="1"/>
</dbReference>
<feature type="active site" evidence="9">
    <location>
        <position position="255"/>
    </location>
</feature>
<evidence type="ECO:0000256" key="1">
    <source>
        <dbReference type="ARBA" id="ARBA00004496"/>
    </source>
</evidence>
<dbReference type="PANTHER" id="PTHR30349">
    <property type="entry name" value="PHAGE INTEGRASE-RELATED"/>
    <property type="match status" value="1"/>
</dbReference>
<dbReference type="PROSITE" id="PS51900">
    <property type="entry name" value="CB"/>
    <property type="match status" value="1"/>
</dbReference>
<protein>
    <recommendedName>
        <fullName evidence="9">Tyrosine recombinase XerC</fullName>
    </recommendedName>
</protein>
<gene>
    <name evidence="12" type="primary">xerD</name>
    <name evidence="9" type="synonym">xerC</name>
    <name evidence="12" type="ORF">GCM10008179_20950</name>
</gene>
<evidence type="ECO:0000256" key="6">
    <source>
        <dbReference type="ARBA" id="ARBA00023125"/>
    </source>
</evidence>
<dbReference type="Proteomes" id="UP001143372">
    <property type="component" value="Unassembled WGS sequence"/>
</dbReference>
<evidence type="ECO:0000256" key="2">
    <source>
        <dbReference type="ARBA" id="ARBA00022490"/>
    </source>
</evidence>
<keyword evidence="4 9" id="KW-0159">Chromosome partition</keyword>
<evidence type="ECO:0000259" key="10">
    <source>
        <dbReference type="PROSITE" id="PS51898"/>
    </source>
</evidence>
<comment type="function">
    <text evidence="9">Site-specific tyrosine recombinase, which acts by catalyzing the cutting and rejoining of the recombining DNA molecules. The XerC-XerD complex is essential to convert dimers of the bacterial chromosome into monomers to permit their segregation at cell division. It also contributes to the segregational stability of plasmids.</text>
</comment>
<name>A0A9W6MW44_9HYPH</name>
<sequence>MSAPSSAWRHVEAFLEMASAERGAAKNTLAAYSRDLEDYVSFLADRGSDPLKAAAEDVRAHVADLAARGFRTSSAARKLSAVRQFHKFLYADAIRSDDPTASLEGPRRGRPLPKSLAVSDMEQLIAAAADPGFEPTPRARLSALRLACLLELAYGTGLRVSELVALPRSAARAEAAAIAVKGKGGRERLVPLTPLAKRAMGEYLAALAEFGGGDGSPWLFPGGGESGHLTRQVFARDLKAAAARAGLPAAKVSPHVLRHAFASHLVQNGADLRAVQQMLGHADIATTQIYTHVLDERARAMVRDLHPLGDAEPP</sequence>
<dbReference type="GO" id="GO:0003677">
    <property type="term" value="F:DNA binding"/>
    <property type="evidence" value="ECO:0007669"/>
    <property type="project" value="UniProtKB-UniRule"/>
</dbReference>
<evidence type="ECO:0000313" key="12">
    <source>
        <dbReference type="EMBL" id="GLK68457.1"/>
    </source>
</evidence>
<dbReference type="PROSITE" id="PS51898">
    <property type="entry name" value="TYR_RECOMBINASE"/>
    <property type="match status" value="1"/>
</dbReference>
<comment type="caution">
    <text evidence="12">The sequence shown here is derived from an EMBL/GenBank/DDBJ whole genome shotgun (WGS) entry which is preliminary data.</text>
</comment>
<dbReference type="GO" id="GO:0006313">
    <property type="term" value="P:DNA transposition"/>
    <property type="evidence" value="ECO:0007669"/>
    <property type="project" value="UniProtKB-UniRule"/>
</dbReference>
<keyword evidence="13" id="KW-1185">Reference proteome</keyword>
<evidence type="ECO:0000256" key="3">
    <source>
        <dbReference type="ARBA" id="ARBA00022618"/>
    </source>
</evidence>
<dbReference type="InterPro" id="IPR050090">
    <property type="entry name" value="Tyrosine_recombinase_XerCD"/>
</dbReference>
<keyword evidence="7 9" id="KW-0233">DNA recombination</keyword>
<dbReference type="InterPro" id="IPR013762">
    <property type="entry name" value="Integrase-like_cat_sf"/>
</dbReference>
<keyword evidence="8 9" id="KW-0131">Cell cycle</keyword>
<reference evidence="12" key="2">
    <citation type="submission" date="2023-01" db="EMBL/GenBank/DDBJ databases">
        <authorList>
            <person name="Sun Q."/>
            <person name="Evtushenko L."/>
        </authorList>
    </citation>
    <scope>NUCLEOTIDE SEQUENCE</scope>
    <source>
        <strain evidence="12">VKM B-2347</strain>
    </source>
</reference>
<dbReference type="GO" id="GO:0005737">
    <property type="term" value="C:cytoplasm"/>
    <property type="evidence" value="ECO:0007669"/>
    <property type="project" value="UniProtKB-SubCell"/>
</dbReference>
<dbReference type="GO" id="GO:0009037">
    <property type="term" value="F:tyrosine-based site-specific recombinase activity"/>
    <property type="evidence" value="ECO:0007669"/>
    <property type="project" value="UniProtKB-UniRule"/>
</dbReference>
<accession>A0A9W6MW44</accession>
<comment type="subunit">
    <text evidence="9">Forms a cyclic heterotetrameric complex composed of two molecules of XerC and two molecules of XerD.</text>
</comment>
<feature type="domain" description="Core-binding (CB)" evidence="11">
    <location>
        <begin position="5"/>
        <end position="90"/>
    </location>
</feature>
<dbReference type="NCBIfam" id="NF001399">
    <property type="entry name" value="PRK00283.1"/>
    <property type="match status" value="1"/>
</dbReference>
<feature type="domain" description="Tyr recombinase" evidence="10">
    <location>
        <begin position="111"/>
        <end position="303"/>
    </location>
</feature>
<dbReference type="RefSeq" id="WP_271168695.1">
    <property type="nucleotide sequence ID" value="NZ_BSFI01000008.1"/>
</dbReference>
<evidence type="ECO:0000256" key="8">
    <source>
        <dbReference type="ARBA" id="ARBA00023306"/>
    </source>
</evidence>
<feature type="active site" evidence="9">
    <location>
        <position position="281"/>
    </location>
</feature>
<evidence type="ECO:0000313" key="13">
    <source>
        <dbReference type="Proteomes" id="UP001143372"/>
    </source>
</evidence>
<evidence type="ECO:0000256" key="4">
    <source>
        <dbReference type="ARBA" id="ARBA00022829"/>
    </source>
</evidence>
<organism evidence="12 13">
    <name type="scientific">Hansschlegelia plantiphila</name>
    <dbReference type="NCBI Taxonomy" id="374655"/>
    <lineage>
        <taxon>Bacteria</taxon>
        <taxon>Pseudomonadati</taxon>
        <taxon>Pseudomonadota</taxon>
        <taxon>Alphaproteobacteria</taxon>
        <taxon>Hyphomicrobiales</taxon>
        <taxon>Methylopilaceae</taxon>
        <taxon>Hansschlegelia</taxon>
    </lineage>
</organism>
<feature type="active site" evidence="9">
    <location>
        <position position="258"/>
    </location>
</feature>
<dbReference type="EMBL" id="BSFI01000008">
    <property type="protein sequence ID" value="GLK68457.1"/>
    <property type="molecule type" value="Genomic_DNA"/>
</dbReference>
<keyword evidence="2 9" id="KW-0963">Cytoplasm</keyword>
<dbReference type="HAMAP" id="MF_01808">
    <property type="entry name" value="Recomb_XerC_XerD"/>
    <property type="match status" value="1"/>
</dbReference>
<dbReference type="Pfam" id="PF00589">
    <property type="entry name" value="Phage_integrase"/>
    <property type="match status" value="1"/>
</dbReference>
<evidence type="ECO:0000256" key="9">
    <source>
        <dbReference type="HAMAP-Rule" id="MF_01808"/>
    </source>
</evidence>
<dbReference type="InterPro" id="IPR004107">
    <property type="entry name" value="Integrase_SAM-like_N"/>
</dbReference>
<feature type="active site" description="O-(3'-phospho-DNA)-tyrosine intermediate" evidence="9">
    <location>
        <position position="290"/>
    </location>
</feature>
<dbReference type="AlphaFoldDB" id="A0A9W6MW44"/>
<keyword evidence="3 9" id="KW-0132">Cell division</keyword>
<dbReference type="GO" id="GO:0007059">
    <property type="term" value="P:chromosome segregation"/>
    <property type="evidence" value="ECO:0007669"/>
    <property type="project" value="UniProtKB-UniRule"/>
</dbReference>
<dbReference type="SUPFAM" id="SSF56349">
    <property type="entry name" value="DNA breaking-rejoining enzymes"/>
    <property type="match status" value="1"/>
</dbReference>
<keyword evidence="5 9" id="KW-0229">DNA integration</keyword>
<feature type="active site" evidence="9">
    <location>
        <position position="183"/>
    </location>
</feature>
<evidence type="ECO:0000256" key="5">
    <source>
        <dbReference type="ARBA" id="ARBA00022908"/>
    </source>
</evidence>
<proteinExistence type="inferred from homology"/>
<reference evidence="12" key="1">
    <citation type="journal article" date="2014" name="Int. J. Syst. Evol. Microbiol.">
        <title>Complete genome sequence of Corynebacterium casei LMG S-19264T (=DSM 44701T), isolated from a smear-ripened cheese.</title>
        <authorList>
            <consortium name="US DOE Joint Genome Institute (JGI-PGF)"/>
            <person name="Walter F."/>
            <person name="Albersmeier A."/>
            <person name="Kalinowski J."/>
            <person name="Ruckert C."/>
        </authorList>
    </citation>
    <scope>NUCLEOTIDE SEQUENCE</scope>
    <source>
        <strain evidence="12">VKM B-2347</strain>
    </source>
</reference>
<evidence type="ECO:0000259" key="11">
    <source>
        <dbReference type="PROSITE" id="PS51900"/>
    </source>
</evidence>
<dbReference type="InterPro" id="IPR011010">
    <property type="entry name" value="DNA_brk_join_enz"/>
</dbReference>
<comment type="subcellular location">
    <subcellularLocation>
        <location evidence="1 9">Cytoplasm</location>
    </subcellularLocation>
</comment>
<dbReference type="Gene3D" id="1.10.443.10">
    <property type="entry name" value="Intergrase catalytic core"/>
    <property type="match status" value="1"/>
</dbReference>
<dbReference type="InterPro" id="IPR010998">
    <property type="entry name" value="Integrase_recombinase_N"/>
</dbReference>
<dbReference type="InterPro" id="IPR023009">
    <property type="entry name" value="Tyrosine_recombinase_XerC/XerD"/>
</dbReference>
<feature type="active site" evidence="9">
    <location>
        <position position="159"/>
    </location>
</feature>
<dbReference type="InterPro" id="IPR044068">
    <property type="entry name" value="CB"/>
</dbReference>
<evidence type="ECO:0000256" key="7">
    <source>
        <dbReference type="ARBA" id="ARBA00023172"/>
    </source>
</evidence>
<dbReference type="GO" id="GO:0051301">
    <property type="term" value="P:cell division"/>
    <property type="evidence" value="ECO:0007669"/>
    <property type="project" value="UniProtKB-KW"/>
</dbReference>
<keyword evidence="6 9" id="KW-0238">DNA-binding</keyword>
<dbReference type="InterPro" id="IPR002104">
    <property type="entry name" value="Integrase_catalytic"/>
</dbReference>
<dbReference type="Gene3D" id="1.10.150.130">
    <property type="match status" value="1"/>
</dbReference>
<comment type="similarity">
    <text evidence="9">Belongs to the 'phage' integrase family. XerC subfamily.</text>
</comment>
<dbReference type="PANTHER" id="PTHR30349:SF90">
    <property type="entry name" value="TYROSINE RECOMBINASE XERD"/>
    <property type="match status" value="1"/>
</dbReference>